<protein>
    <submittedName>
        <fullName evidence="1">Uncharacterized protein</fullName>
    </submittedName>
</protein>
<name>J9FHS4_9ZZZZ</name>
<organism evidence="1">
    <name type="scientific">gut metagenome</name>
    <dbReference type="NCBI Taxonomy" id="749906"/>
    <lineage>
        <taxon>unclassified sequences</taxon>
        <taxon>metagenomes</taxon>
        <taxon>organismal metagenomes</taxon>
    </lineage>
</organism>
<dbReference type="EMBL" id="AMCI01006368">
    <property type="protein sequence ID" value="EJW94451.1"/>
    <property type="molecule type" value="Genomic_DNA"/>
</dbReference>
<proteinExistence type="predicted"/>
<gene>
    <name evidence="1" type="ORF">EVA_17442</name>
</gene>
<sequence>MPFGGQQFRACVRFKAHSHNLKTPLSCRLQRSGQIVQDFPGKSRAFHRHDQQNSG</sequence>
<reference evidence="1" key="1">
    <citation type="journal article" date="2012" name="PLoS ONE">
        <title>Gene sets for utilization of primary and secondary nutrition supplies in the distal gut of endangered iberian lynx.</title>
        <authorList>
            <person name="Alcaide M."/>
            <person name="Messina E."/>
            <person name="Richter M."/>
            <person name="Bargiela R."/>
            <person name="Peplies J."/>
            <person name="Huws S.A."/>
            <person name="Newbold C.J."/>
            <person name="Golyshin P.N."/>
            <person name="Simon M.A."/>
            <person name="Lopez G."/>
            <person name="Yakimov M.M."/>
            <person name="Ferrer M."/>
        </authorList>
    </citation>
    <scope>NUCLEOTIDE SEQUENCE</scope>
</reference>
<comment type="caution">
    <text evidence="1">The sequence shown here is derived from an EMBL/GenBank/DDBJ whole genome shotgun (WGS) entry which is preliminary data.</text>
</comment>
<accession>J9FHS4</accession>
<dbReference type="AlphaFoldDB" id="J9FHS4"/>
<evidence type="ECO:0000313" key="1">
    <source>
        <dbReference type="EMBL" id="EJW94451.1"/>
    </source>
</evidence>